<dbReference type="InterPro" id="IPR050863">
    <property type="entry name" value="CenT-Element_Derived"/>
</dbReference>
<evidence type="ECO:0000313" key="3">
    <source>
        <dbReference type="Proteomes" id="UP001152888"/>
    </source>
</evidence>
<dbReference type="EMBL" id="CAKOFQ010007037">
    <property type="protein sequence ID" value="CAH1988099.1"/>
    <property type="molecule type" value="Genomic_DNA"/>
</dbReference>
<dbReference type="OrthoDB" id="125485at2759"/>
<accession>A0A9P0L5B3</accession>
<dbReference type="GO" id="GO:0005634">
    <property type="term" value="C:nucleus"/>
    <property type="evidence" value="ECO:0007669"/>
    <property type="project" value="TreeGrafter"/>
</dbReference>
<dbReference type="PANTHER" id="PTHR19303">
    <property type="entry name" value="TRANSPOSON"/>
    <property type="match status" value="1"/>
</dbReference>
<dbReference type="GO" id="GO:0003677">
    <property type="term" value="F:DNA binding"/>
    <property type="evidence" value="ECO:0007669"/>
    <property type="project" value="TreeGrafter"/>
</dbReference>
<dbReference type="Proteomes" id="UP001152888">
    <property type="component" value="Unassembled WGS sequence"/>
</dbReference>
<proteinExistence type="predicted"/>
<dbReference type="AlphaFoldDB" id="A0A9P0L5B3"/>
<evidence type="ECO:0000259" key="1">
    <source>
        <dbReference type="Pfam" id="PF03184"/>
    </source>
</evidence>
<dbReference type="PANTHER" id="PTHR19303:SF73">
    <property type="entry name" value="PROTEIN PDC2"/>
    <property type="match status" value="1"/>
</dbReference>
<evidence type="ECO:0000313" key="2">
    <source>
        <dbReference type="EMBL" id="CAH1988099.1"/>
    </source>
</evidence>
<dbReference type="Pfam" id="PF03184">
    <property type="entry name" value="DDE_1"/>
    <property type="match status" value="1"/>
</dbReference>
<keyword evidence="3" id="KW-1185">Reference proteome</keyword>
<gene>
    <name evidence="2" type="ORF">ACAOBT_LOCUS18286</name>
</gene>
<organism evidence="2 3">
    <name type="scientific">Acanthoscelides obtectus</name>
    <name type="common">Bean weevil</name>
    <name type="synonym">Bruchus obtectus</name>
    <dbReference type="NCBI Taxonomy" id="200917"/>
    <lineage>
        <taxon>Eukaryota</taxon>
        <taxon>Metazoa</taxon>
        <taxon>Ecdysozoa</taxon>
        <taxon>Arthropoda</taxon>
        <taxon>Hexapoda</taxon>
        <taxon>Insecta</taxon>
        <taxon>Pterygota</taxon>
        <taxon>Neoptera</taxon>
        <taxon>Endopterygota</taxon>
        <taxon>Coleoptera</taxon>
        <taxon>Polyphaga</taxon>
        <taxon>Cucujiformia</taxon>
        <taxon>Chrysomeloidea</taxon>
        <taxon>Chrysomelidae</taxon>
        <taxon>Bruchinae</taxon>
        <taxon>Bruchini</taxon>
        <taxon>Acanthoscelides</taxon>
    </lineage>
</organism>
<name>A0A9P0L5B3_ACAOB</name>
<feature type="domain" description="DDE-1" evidence="1">
    <location>
        <begin position="1"/>
        <end position="116"/>
    </location>
</feature>
<comment type="caution">
    <text evidence="2">The sequence shown here is derived from an EMBL/GenBank/DDBJ whole genome shotgun (WGS) entry which is preliminary data.</text>
</comment>
<sequence>MTSSIFEEYLKKWDAELVKKIRKMLPLVNNCPAHPNILLNNINLQFFPPNVTSVLQPMDQGVIWRLKQMYRKHMLMKIMELQEDVNIIKAVTILDAINLLTIAWELVTPQTIRNCFYHDVKNITEIVNDFDPEDEIPLSDLLKINSLLDIDKFNDYVNVDNNLIATQELSDSNLVNEGSVDNKQEDAIENNDKEELPVTTKEALDCVKKLQRYFQQEEDSIATLTKLNKI</sequence>
<reference evidence="2" key="1">
    <citation type="submission" date="2022-03" db="EMBL/GenBank/DDBJ databases">
        <authorList>
            <person name="Sayadi A."/>
        </authorList>
    </citation>
    <scope>NUCLEOTIDE SEQUENCE</scope>
</reference>
<dbReference type="InterPro" id="IPR004875">
    <property type="entry name" value="DDE_SF_endonuclease_dom"/>
</dbReference>
<protein>
    <recommendedName>
        <fullName evidence="1">DDE-1 domain-containing protein</fullName>
    </recommendedName>
</protein>